<dbReference type="EMBL" id="JANBPT010000559">
    <property type="protein sequence ID" value="KAJ1917005.1"/>
    <property type="molecule type" value="Genomic_DNA"/>
</dbReference>
<feature type="compositionally biased region" description="Polar residues" evidence="1">
    <location>
        <begin position="355"/>
        <end position="370"/>
    </location>
</feature>
<dbReference type="InterPro" id="IPR018571">
    <property type="entry name" value="Membrane_anchor_Opy2_N"/>
</dbReference>
<accession>A0A9W7ZUQ5</accession>
<gene>
    <name evidence="4" type="ORF">IWQ60_007913</name>
</gene>
<feature type="compositionally biased region" description="Low complexity" evidence="1">
    <location>
        <begin position="629"/>
        <end position="656"/>
    </location>
</feature>
<feature type="transmembrane region" description="Helical" evidence="2">
    <location>
        <begin position="137"/>
        <end position="159"/>
    </location>
</feature>
<feature type="compositionally biased region" description="Low complexity" evidence="1">
    <location>
        <begin position="41"/>
        <end position="51"/>
    </location>
</feature>
<organism evidence="4 5">
    <name type="scientific">Tieghemiomyces parasiticus</name>
    <dbReference type="NCBI Taxonomy" id="78921"/>
    <lineage>
        <taxon>Eukaryota</taxon>
        <taxon>Fungi</taxon>
        <taxon>Fungi incertae sedis</taxon>
        <taxon>Zoopagomycota</taxon>
        <taxon>Kickxellomycotina</taxon>
        <taxon>Dimargaritomycetes</taxon>
        <taxon>Dimargaritales</taxon>
        <taxon>Dimargaritaceae</taxon>
        <taxon>Tieghemiomyces</taxon>
    </lineage>
</organism>
<feature type="region of interest" description="Disordered" evidence="1">
    <location>
        <begin position="1"/>
        <end position="51"/>
    </location>
</feature>
<comment type="caution">
    <text evidence="4">The sequence shown here is derived from an EMBL/GenBank/DDBJ whole genome shotgun (WGS) entry which is preliminary data.</text>
</comment>
<evidence type="ECO:0000256" key="2">
    <source>
        <dbReference type="SAM" id="Phobius"/>
    </source>
</evidence>
<feature type="compositionally biased region" description="Polar residues" evidence="1">
    <location>
        <begin position="1"/>
        <end position="14"/>
    </location>
</feature>
<feature type="region of interest" description="Disordered" evidence="1">
    <location>
        <begin position="615"/>
        <end position="666"/>
    </location>
</feature>
<evidence type="ECO:0000313" key="5">
    <source>
        <dbReference type="Proteomes" id="UP001150569"/>
    </source>
</evidence>
<feature type="domain" description="Membrane anchor Opy2 N-terminal" evidence="3">
    <location>
        <begin position="89"/>
        <end position="124"/>
    </location>
</feature>
<evidence type="ECO:0000313" key="4">
    <source>
        <dbReference type="EMBL" id="KAJ1917005.1"/>
    </source>
</evidence>
<feature type="compositionally biased region" description="Basic and acidic residues" evidence="1">
    <location>
        <begin position="15"/>
        <end position="30"/>
    </location>
</feature>
<dbReference type="OrthoDB" id="5600067at2759"/>
<sequence>MSSSEVLMSLQKQLESARADSEAILAKRADPTSTLDAPRPTTSSTTASRSASAVAKATSSVVDNDLSTSDLSSPTAAANSTIPTNSSGCFDCSSVPLPVCPPCGSNQQCVYTTRTCDSCSTAVCVDNDAGGPSTGTIVGAAVGSAVGLGIILALLFLYWRRRKRSEAGGHVQVKESHSFASNAFADPTHVSQRTDSFFNEHAAAEKDAHFLSFGSQMAGGRGSVLSALDPMRASTTIDRAQVIKPIQASVTQVKPKVVNVEMVRSESQGNSPPATVHSVRDSVNSIDSAEPSVYFGSGVPLELVREVNGSGAGGATTASVASEKHATHIYEFKRVNTLGRSRSRRGKVTAGDGSVETSQADGASSTSASVPHSPGKTGPSVAPEANIIAGGGNGGAPPVLSVPPASYNRTSRRLMPEDAPLTHGNDAGSTRSVSITTAAPAIMPAAVTSPPSPTISKGGSDMTFATAASALPVDGTASVRSSNNPASDTFFTDSFHSQPSFGPAMPLPSLPLSPPVAPITTATTSHGSLTAAAAAAASLVPSDGSGSFSALGPHSIHLSSSSQSLGAAISSGPSLTESMGDIFRDILPVSTLAASPTAAAASSLGDNRDSLSLRIEGNLSDARRANPTSANHPEASASSSPESTGSSLSSSSDPFSNAHAIRDKRS</sequence>
<reference evidence="4" key="1">
    <citation type="submission" date="2022-07" db="EMBL/GenBank/DDBJ databases">
        <title>Phylogenomic reconstructions and comparative analyses of Kickxellomycotina fungi.</title>
        <authorList>
            <person name="Reynolds N.K."/>
            <person name="Stajich J.E."/>
            <person name="Barry K."/>
            <person name="Grigoriev I.V."/>
            <person name="Crous P."/>
            <person name="Smith M.E."/>
        </authorList>
    </citation>
    <scope>NUCLEOTIDE SEQUENCE</scope>
    <source>
        <strain evidence="4">RSA 861</strain>
    </source>
</reference>
<keyword evidence="5" id="KW-1185">Reference proteome</keyword>
<protein>
    <recommendedName>
        <fullName evidence="3">Membrane anchor Opy2 N-terminal domain-containing protein</fullName>
    </recommendedName>
</protein>
<dbReference type="Proteomes" id="UP001150569">
    <property type="component" value="Unassembled WGS sequence"/>
</dbReference>
<proteinExistence type="predicted"/>
<name>A0A9W7ZUQ5_9FUNG</name>
<evidence type="ECO:0000259" key="3">
    <source>
        <dbReference type="Pfam" id="PF09463"/>
    </source>
</evidence>
<dbReference type="Pfam" id="PF09463">
    <property type="entry name" value="Opy2"/>
    <property type="match status" value="1"/>
</dbReference>
<keyword evidence="2" id="KW-1133">Transmembrane helix</keyword>
<keyword evidence="2" id="KW-0472">Membrane</keyword>
<feature type="region of interest" description="Disordered" evidence="1">
    <location>
        <begin position="341"/>
        <end position="400"/>
    </location>
</feature>
<dbReference type="AlphaFoldDB" id="A0A9W7ZUQ5"/>
<keyword evidence="2" id="KW-0812">Transmembrane</keyword>
<evidence type="ECO:0000256" key="1">
    <source>
        <dbReference type="SAM" id="MobiDB-lite"/>
    </source>
</evidence>